<proteinExistence type="predicted"/>
<sequence length="40" mass="4338">MEKAILVHLATNKIEKRDAEESMQELKGLARTAGAQVAGE</sequence>
<gene>
    <name evidence="1" type="ORF">S06H3_24273</name>
</gene>
<reference evidence="1" key="1">
    <citation type="journal article" date="2014" name="Front. Microbiol.">
        <title>High frequency of phylogenetically diverse reductive dehalogenase-homologous genes in deep subseafloor sedimentary metagenomes.</title>
        <authorList>
            <person name="Kawai M."/>
            <person name="Futagami T."/>
            <person name="Toyoda A."/>
            <person name="Takaki Y."/>
            <person name="Nishi S."/>
            <person name="Hori S."/>
            <person name="Arai W."/>
            <person name="Tsubouchi T."/>
            <person name="Morono Y."/>
            <person name="Uchiyama I."/>
            <person name="Ito T."/>
            <person name="Fujiyama A."/>
            <person name="Inagaki F."/>
            <person name="Takami H."/>
        </authorList>
    </citation>
    <scope>NUCLEOTIDE SEQUENCE</scope>
    <source>
        <strain evidence="1">Expedition CK06-06</strain>
    </source>
</reference>
<dbReference type="EMBL" id="BARV01013448">
    <property type="protein sequence ID" value="GAI22689.1"/>
    <property type="molecule type" value="Genomic_DNA"/>
</dbReference>
<feature type="non-terminal residue" evidence="1">
    <location>
        <position position="40"/>
    </location>
</feature>
<dbReference type="AlphaFoldDB" id="X1NVK2"/>
<name>X1NVK2_9ZZZZ</name>
<accession>X1NVK2</accession>
<comment type="caution">
    <text evidence="1">The sequence shown here is derived from an EMBL/GenBank/DDBJ whole genome shotgun (WGS) entry which is preliminary data.</text>
</comment>
<protein>
    <submittedName>
        <fullName evidence="1">Uncharacterized protein</fullName>
    </submittedName>
</protein>
<organism evidence="1">
    <name type="scientific">marine sediment metagenome</name>
    <dbReference type="NCBI Taxonomy" id="412755"/>
    <lineage>
        <taxon>unclassified sequences</taxon>
        <taxon>metagenomes</taxon>
        <taxon>ecological metagenomes</taxon>
    </lineage>
</organism>
<evidence type="ECO:0000313" key="1">
    <source>
        <dbReference type="EMBL" id="GAI22689.1"/>
    </source>
</evidence>